<protein>
    <submittedName>
        <fullName evidence="1">Uncharacterized protein</fullName>
    </submittedName>
</protein>
<name>A0A9X2S200_9FIRM</name>
<evidence type="ECO:0000313" key="1">
    <source>
        <dbReference type="EMBL" id="MCR1823470.1"/>
    </source>
</evidence>
<proteinExistence type="predicted"/>
<keyword evidence="2" id="KW-1185">Reference proteome</keyword>
<dbReference type="EMBL" id="JANKBY010000146">
    <property type="protein sequence ID" value="MCR1823470.1"/>
    <property type="molecule type" value="Genomic_DNA"/>
</dbReference>
<dbReference type="RefSeq" id="WP_139045035.1">
    <property type="nucleotide sequence ID" value="NZ_JANKBY010000146.1"/>
</dbReference>
<gene>
    <name evidence="1" type="ORF">NSA58_11790</name>
</gene>
<dbReference type="AlphaFoldDB" id="A0A9X2S200"/>
<organism evidence="1 2">
    <name type="scientific">Terrisporobacter muris</name>
    <dbReference type="NCBI Taxonomy" id="2963284"/>
    <lineage>
        <taxon>Bacteria</taxon>
        <taxon>Bacillati</taxon>
        <taxon>Bacillota</taxon>
        <taxon>Clostridia</taxon>
        <taxon>Peptostreptococcales</taxon>
        <taxon>Peptostreptococcaceae</taxon>
        <taxon>Terrisporobacter</taxon>
    </lineage>
</organism>
<evidence type="ECO:0000313" key="2">
    <source>
        <dbReference type="Proteomes" id="UP001140817"/>
    </source>
</evidence>
<comment type="caution">
    <text evidence="1">The sequence shown here is derived from an EMBL/GenBank/DDBJ whole genome shotgun (WGS) entry which is preliminary data.</text>
</comment>
<sequence length="67" mass="8141">MDSSKVSMYIDRYNNFGWETDINSSIISEKGNSFIRLKRNRKIMNNVELTRLQRNFEHCMKQIDYFN</sequence>
<accession>A0A9X2S200</accession>
<reference evidence="1" key="1">
    <citation type="submission" date="2022-07" db="EMBL/GenBank/DDBJ databases">
        <title>Enhanced cultured diversity of the mouse gut microbiota enables custom-made synthetic communities.</title>
        <authorList>
            <person name="Afrizal A."/>
        </authorList>
    </citation>
    <scope>NUCLEOTIDE SEQUENCE</scope>
    <source>
        <strain evidence="1">DSM 29186</strain>
    </source>
</reference>
<dbReference type="Proteomes" id="UP001140817">
    <property type="component" value="Unassembled WGS sequence"/>
</dbReference>